<dbReference type="Proteomes" id="UP000011761">
    <property type="component" value="Unassembled WGS sequence"/>
</dbReference>
<dbReference type="KEGG" id="bcom:BAUCODRAFT_150207"/>
<keyword evidence="2" id="KW-1185">Reference proteome</keyword>
<evidence type="ECO:0000313" key="1">
    <source>
        <dbReference type="EMBL" id="EMC93977.1"/>
    </source>
</evidence>
<dbReference type="RefSeq" id="XP_007678966.1">
    <property type="nucleotide sequence ID" value="XM_007680776.1"/>
</dbReference>
<dbReference type="EMBL" id="KB445559">
    <property type="protein sequence ID" value="EMC93977.1"/>
    <property type="molecule type" value="Genomic_DNA"/>
</dbReference>
<protein>
    <submittedName>
        <fullName evidence="1">Uncharacterized protein</fullName>
    </submittedName>
</protein>
<evidence type="ECO:0000313" key="2">
    <source>
        <dbReference type="Proteomes" id="UP000011761"/>
    </source>
</evidence>
<organism evidence="1 2">
    <name type="scientific">Baudoinia panamericana (strain UAMH 10762)</name>
    <name type="common">Angels' share fungus</name>
    <name type="synonym">Baudoinia compniacensis (strain UAMH 10762)</name>
    <dbReference type="NCBI Taxonomy" id="717646"/>
    <lineage>
        <taxon>Eukaryota</taxon>
        <taxon>Fungi</taxon>
        <taxon>Dikarya</taxon>
        <taxon>Ascomycota</taxon>
        <taxon>Pezizomycotina</taxon>
        <taxon>Dothideomycetes</taxon>
        <taxon>Dothideomycetidae</taxon>
        <taxon>Mycosphaerellales</taxon>
        <taxon>Teratosphaeriaceae</taxon>
        <taxon>Baudoinia</taxon>
    </lineage>
</organism>
<accession>M2LII2</accession>
<sequence>MTLRILQTDNDKINAPDQQYFVQENWPAIRLDLSDYEIDPGAYKENDAAAADDQEVERWQRTHAEDDEEATYEAAGQLGSHATRVPFMDLFIQDYLDEYNTSAMTST</sequence>
<gene>
    <name evidence="1" type="ORF">BAUCODRAFT_150207</name>
</gene>
<dbReference type="HOGENOM" id="CLU_2209525_0_0_1"/>
<dbReference type="GeneID" id="19109033"/>
<proteinExistence type="predicted"/>
<reference evidence="1 2" key="1">
    <citation type="journal article" date="2012" name="PLoS Pathog.">
        <title>Diverse lifestyles and strategies of plant pathogenesis encoded in the genomes of eighteen Dothideomycetes fungi.</title>
        <authorList>
            <person name="Ohm R.A."/>
            <person name="Feau N."/>
            <person name="Henrissat B."/>
            <person name="Schoch C.L."/>
            <person name="Horwitz B.A."/>
            <person name="Barry K.W."/>
            <person name="Condon B.J."/>
            <person name="Copeland A.C."/>
            <person name="Dhillon B."/>
            <person name="Glaser F."/>
            <person name="Hesse C.N."/>
            <person name="Kosti I."/>
            <person name="LaButti K."/>
            <person name="Lindquist E.A."/>
            <person name="Lucas S."/>
            <person name="Salamov A.A."/>
            <person name="Bradshaw R.E."/>
            <person name="Ciuffetti L."/>
            <person name="Hamelin R.C."/>
            <person name="Kema G.H.J."/>
            <person name="Lawrence C."/>
            <person name="Scott J.A."/>
            <person name="Spatafora J.W."/>
            <person name="Turgeon B.G."/>
            <person name="de Wit P.J.G.M."/>
            <person name="Zhong S."/>
            <person name="Goodwin S.B."/>
            <person name="Grigoriev I.V."/>
        </authorList>
    </citation>
    <scope>NUCLEOTIDE SEQUENCE [LARGE SCALE GENOMIC DNA]</scope>
    <source>
        <strain evidence="1 2">UAMH 10762</strain>
    </source>
</reference>
<name>M2LII2_BAUPA</name>
<dbReference type="AlphaFoldDB" id="M2LII2"/>